<keyword evidence="2" id="KW-1185">Reference proteome</keyword>
<dbReference type="EMBL" id="JBHTLY010000004">
    <property type="protein sequence ID" value="MFD1202186.1"/>
    <property type="molecule type" value="Genomic_DNA"/>
</dbReference>
<reference evidence="2" key="1">
    <citation type="journal article" date="2019" name="Int. J. Syst. Evol. Microbiol.">
        <title>The Global Catalogue of Microorganisms (GCM) 10K type strain sequencing project: providing services to taxonomists for standard genome sequencing and annotation.</title>
        <authorList>
            <consortium name="The Broad Institute Genomics Platform"/>
            <consortium name="The Broad Institute Genome Sequencing Center for Infectious Disease"/>
            <person name="Wu L."/>
            <person name="Ma J."/>
        </authorList>
    </citation>
    <scope>NUCLEOTIDE SEQUENCE [LARGE SCALE GENOMIC DNA]</scope>
    <source>
        <strain evidence="2">CCUG 50213</strain>
    </source>
</reference>
<sequence length="40" mass="3938">MREGQALSADLTAAATQFVATVQGQSGATFEAALGAVRAA</sequence>
<protein>
    <submittedName>
        <fullName evidence="1">Uncharacterized protein</fullName>
    </submittedName>
</protein>
<dbReference type="RefSeq" id="WP_343961253.1">
    <property type="nucleotide sequence ID" value="NZ_BAAAKZ010000010.1"/>
</dbReference>
<organism evidence="1 2">
    <name type="scientific">Leucobacter albus</name>
    <dbReference type="NCBI Taxonomy" id="272210"/>
    <lineage>
        <taxon>Bacteria</taxon>
        <taxon>Bacillati</taxon>
        <taxon>Actinomycetota</taxon>
        <taxon>Actinomycetes</taxon>
        <taxon>Micrococcales</taxon>
        <taxon>Microbacteriaceae</taxon>
        <taxon>Leucobacter</taxon>
    </lineage>
</organism>
<gene>
    <name evidence="1" type="ORF">ACFQ3U_09825</name>
</gene>
<comment type="caution">
    <text evidence="1">The sequence shown here is derived from an EMBL/GenBank/DDBJ whole genome shotgun (WGS) entry which is preliminary data.</text>
</comment>
<name>A0ABW3TNA9_9MICO</name>
<evidence type="ECO:0000313" key="1">
    <source>
        <dbReference type="EMBL" id="MFD1202186.1"/>
    </source>
</evidence>
<proteinExistence type="predicted"/>
<accession>A0ABW3TNA9</accession>
<dbReference type="Proteomes" id="UP001597181">
    <property type="component" value="Unassembled WGS sequence"/>
</dbReference>
<evidence type="ECO:0000313" key="2">
    <source>
        <dbReference type="Proteomes" id="UP001597181"/>
    </source>
</evidence>